<dbReference type="Gene3D" id="3.40.30.10">
    <property type="entry name" value="Glutaredoxin"/>
    <property type="match status" value="1"/>
</dbReference>
<keyword evidence="5" id="KW-0049">Antioxidant</keyword>
<dbReference type="PANTHER" id="PTHR10681:SF121">
    <property type="entry name" value="ALKYL HYDROPEROXIDE REDUCTASE C"/>
    <property type="match status" value="1"/>
</dbReference>
<dbReference type="RefSeq" id="WP_311191943.1">
    <property type="nucleotide sequence ID" value="NZ_CP115541.1"/>
</dbReference>
<protein>
    <recommendedName>
        <fullName evidence="3">Alkyl hydroperoxide reductase C</fullName>
        <ecNumber evidence="2">1.11.1.26</ecNumber>
    </recommendedName>
    <alternativeName>
        <fullName evidence="8">Peroxiredoxin</fullName>
    </alternativeName>
</protein>
<keyword evidence="4" id="KW-0575">Peroxidase</keyword>
<dbReference type="PANTHER" id="PTHR10681">
    <property type="entry name" value="THIOREDOXIN PEROXIDASE"/>
    <property type="match status" value="1"/>
</dbReference>
<dbReference type="Pfam" id="PF00578">
    <property type="entry name" value="AhpC-TSA"/>
    <property type="match status" value="1"/>
</dbReference>
<dbReference type="InterPro" id="IPR036249">
    <property type="entry name" value="Thioredoxin-like_sf"/>
</dbReference>
<evidence type="ECO:0000256" key="6">
    <source>
        <dbReference type="ARBA" id="ARBA00023002"/>
    </source>
</evidence>
<feature type="domain" description="Thioredoxin" evidence="11">
    <location>
        <begin position="8"/>
        <end position="158"/>
    </location>
</feature>
<evidence type="ECO:0000256" key="1">
    <source>
        <dbReference type="ARBA" id="ARBA00011654"/>
    </source>
</evidence>
<dbReference type="InterPro" id="IPR013766">
    <property type="entry name" value="Thioredoxin_domain"/>
</dbReference>
<dbReference type="PROSITE" id="PS51352">
    <property type="entry name" value="THIOREDOXIN_2"/>
    <property type="match status" value="1"/>
</dbReference>
<dbReference type="CDD" id="cd03018">
    <property type="entry name" value="PRX_AhpE_like"/>
    <property type="match status" value="1"/>
</dbReference>
<keyword evidence="7" id="KW-0676">Redox-active center</keyword>
<reference evidence="12 13" key="1">
    <citation type="submission" date="2022-12" db="EMBL/GenBank/DDBJ databases">
        <title>Two new species, Stenotrophomonas aracearum and Stenotrophomonas oahuensis, isolated from Anthurium (Araceae family) in Hawaii.</title>
        <authorList>
            <person name="Chunag S.C."/>
            <person name="Dobhal S."/>
            <person name="Alvarez A."/>
            <person name="Arif M."/>
        </authorList>
    </citation>
    <scope>NUCLEOTIDE SEQUENCE [LARGE SCALE GENOMIC DNA]</scope>
    <source>
        <strain evidence="12 13">A5586</strain>
    </source>
</reference>
<gene>
    <name evidence="12" type="ORF">PDM29_00365</name>
</gene>
<dbReference type="InterPro" id="IPR050217">
    <property type="entry name" value="Peroxiredoxin"/>
</dbReference>
<evidence type="ECO:0000313" key="13">
    <source>
        <dbReference type="Proteomes" id="UP001302072"/>
    </source>
</evidence>
<evidence type="ECO:0000256" key="7">
    <source>
        <dbReference type="ARBA" id="ARBA00023284"/>
    </source>
</evidence>
<keyword evidence="6" id="KW-0560">Oxidoreductase</keyword>
<evidence type="ECO:0000256" key="4">
    <source>
        <dbReference type="ARBA" id="ARBA00022559"/>
    </source>
</evidence>
<evidence type="ECO:0000313" key="12">
    <source>
        <dbReference type="EMBL" id="WNH52758.1"/>
    </source>
</evidence>
<evidence type="ECO:0000256" key="2">
    <source>
        <dbReference type="ARBA" id="ARBA00013021"/>
    </source>
</evidence>
<dbReference type="EC" id="1.11.1.26" evidence="2"/>
<feature type="compositionally biased region" description="Polar residues" evidence="10">
    <location>
        <begin position="177"/>
        <end position="198"/>
    </location>
</feature>
<evidence type="ECO:0000256" key="9">
    <source>
        <dbReference type="ARBA" id="ARBA00047572"/>
    </source>
</evidence>
<accession>A0ABY9YPW9</accession>
<evidence type="ECO:0000259" key="11">
    <source>
        <dbReference type="PROSITE" id="PS51352"/>
    </source>
</evidence>
<name>A0ABY9YPW9_9GAMM</name>
<evidence type="ECO:0000256" key="8">
    <source>
        <dbReference type="ARBA" id="ARBA00032077"/>
    </source>
</evidence>
<comment type="catalytic activity">
    <reaction evidence="9">
        <text>a hydroperoxide + NADH + H(+) = an alcohol + NAD(+) + H2O</text>
        <dbReference type="Rhea" id="RHEA:62628"/>
        <dbReference type="ChEBI" id="CHEBI:15377"/>
        <dbReference type="ChEBI" id="CHEBI:15378"/>
        <dbReference type="ChEBI" id="CHEBI:30879"/>
        <dbReference type="ChEBI" id="CHEBI:35924"/>
        <dbReference type="ChEBI" id="CHEBI:57540"/>
        <dbReference type="ChEBI" id="CHEBI:57945"/>
        <dbReference type="EC" id="1.11.1.26"/>
    </reaction>
</comment>
<dbReference type="InterPro" id="IPR024706">
    <property type="entry name" value="Peroxiredoxin_AhpC-typ"/>
</dbReference>
<comment type="subunit">
    <text evidence="1">Homodimer; disulfide-linked, upon oxidation. 5 homodimers assemble to form a ring-like decamer.</text>
</comment>
<sequence length="198" mass="21409">MSATRLPVPPGSAAPAFSLPATADQRLSLMELRGHPVILSFYPADWSPVCGDQLALYNQLLPEFRRYGAQLVGISVDGVWCHAAFAETRHLHFPLLADFQPKGEVARRYGVYREQDGVCERALFVIDAEGIVRWSYVSPLGINPGADGILEALEALRGNVHTDAIDPAVVERGSAPLTRTDTLSGAEPRSTNATEALS</sequence>
<evidence type="ECO:0000256" key="10">
    <source>
        <dbReference type="SAM" id="MobiDB-lite"/>
    </source>
</evidence>
<evidence type="ECO:0000256" key="3">
    <source>
        <dbReference type="ARBA" id="ARBA00017462"/>
    </source>
</evidence>
<dbReference type="SUPFAM" id="SSF52833">
    <property type="entry name" value="Thioredoxin-like"/>
    <property type="match status" value="1"/>
</dbReference>
<evidence type="ECO:0000256" key="5">
    <source>
        <dbReference type="ARBA" id="ARBA00022862"/>
    </source>
</evidence>
<keyword evidence="13" id="KW-1185">Reference proteome</keyword>
<dbReference type="PIRSF" id="PIRSF000239">
    <property type="entry name" value="AHPC"/>
    <property type="match status" value="1"/>
</dbReference>
<dbReference type="InterPro" id="IPR000866">
    <property type="entry name" value="AhpC/TSA"/>
</dbReference>
<organism evidence="12 13">
    <name type="scientific">Stenotrophomonas oahuensis</name>
    <dbReference type="NCBI Taxonomy" id="3003271"/>
    <lineage>
        <taxon>Bacteria</taxon>
        <taxon>Pseudomonadati</taxon>
        <taxon>Pseudomonadota</taxon>
        <taxon>Gammaproteobacteria</taxon>
        <taxon>Lysobacterales</taxon>
        <taxon>Lysobacteraceae</taxon>
        <taxon>Stenotrophomonas</taxon>
    </lineage>
</organism>
<proteinExistence type="predicted"/>
<dbReference type="Proteomes" id="UP001302072">
    <property type="component" value="Chromosome"/>
</dbReference>
<dbReference type="EMBL" id="CP115541">
    <property type="protein sequence ID" value="WNH52758.1"/>
    <property type="molecule type" value="Genomic_DNA"/>
</dbReference>
<feature type="region of interest" description="Disordered" evidence="10">
    <location>
        <begin position="176"/>
        <end position="198"/>
    </location>
</feature>